<feature type="compositionally biased region" description="Pro residues" evidence="2">
    <location>
        <begin position="156"/>
        <end position="169"/>
    </location>
</feature>
<comment type="similarity">
    <text evidence="1">Belongs to the PA-PLA1 family.</text>
</comment>
<feature type="region of interest" description="Disordered" evidence="2">
    <location>
        <begin position="106"/>
        <end position="226"/>
    </location>
</feature>
<dbReference type="InterPro" id="IPR001660">
    <property type="entry name" value="SAM"/>
</dbReference>
<dbReference type="Pfam" id="PF00536">
    <property type="entry name" value="SAM_1"/>
    <property type="match status" value="1"/>
</dbReference>
<dbReference type="InterPro" id="IPR036397">
    <property type="entry name" value="RNaseH_sf"/>
</dbReference>
<dbReference type="Pfam" id="PF02862">
    <property type="entry name" value="DDHD"/>
    <property type="match status" value="1"/>
</dbReference>
<dbReference type="PANTHER" id="PTHR23509">
    <property type="entry name" value="PA-PL1 PHOSPHOLIPASE FAMILY"/>
    <property type="match status" value="1"/>
</dbReference>
<dbReference type="FunFam" id="1.10.150.50:FF:000034">
    <property type="entry name" value="ankyrin repeat and SAM domain-containing protein 4B"/>
    <property type="match status" value="1"/>
</dbReference>
<dbReference type="Pfam" id="PF02825">
    <property type="entry name" value="WWE"/>
    <property type="match status" value="1"/>
</dbReference>
<evidence type="ECO:0000256" key="1">
    <source>
        <dbReference type="ARBA" id="ARBA00038464"/>
    </source>
</evidence>
<reference evidence="5" key="2">
    <citation type="submission" date="2025-09" db="UniProtKB">
        <authorList>
            <consortium name="Ensembl"/>
        </authorList>
    </citation>
    <scope>IDENTIFICATION</scope>
</reference>
<organism evidence="5 6">
    <name type="scientific">Salmo trutta</name>
    <name type="common">Brown trout</name>
    <dbReference type="NCBI Taxonomy" id="8032"/>
    <lineage>
        <taxon>Eukaryota</taxon>
        <taxon>Metazoa</taxon>
        <taxon>Chordata</taxon>
        <taxon>Craniata</taxon>
        <taxon>Vertebrata</taxon>
        <taxon>Euteleostomi</taxon>
        <taxon>Actinopterygii</taxon>
        <taxon>Neopterygii</taxon>
        <taxon>Teleostei</taxon>
        <taxon>Protacanthopterygii</taxon>
        <taxon>Salmoniformes</taxon>
        <taxon>Salmonidae</taxon>
        <taxon>Salmoninae</taxon>
        <taxon>Salmo</taxon>
    </lineage>
</organism>
<feature type="compositionally biased region" description="Polar residues" evidence="2">
    <location>
        <begin position="120"/>
        <end position="134"/>
    </location>
</feature>
<dbReference type="Ensembl" id="ENSSTUT00000030169.1">
    <property type="protein sequence ID" value="ENSSTUP00000028825.1"/>
    <property type="gene ID" value="ENSSTUG00000010988.1"/>
</dbReference>
<dbReference type="InterPro" id="IPR057825">
    <property type="entry name" value="WWE_SEC23-DDH2"/>
</dbReference>
<proteinExistence type="inferred from homology"/>
<dbReference type="Pfam" id="PF23464">
    <property type="entry name" value="WWE_3"/>
    <property type="match status" value="1"/>
</dbReference>
<dbReference type="SUPFAM" id="SSF47769">
    <property type="entry name" value="SAM/Pointed domain"/>
    <property type="match status" value="1"/>
</dbReference>
<evidence type="ECO:0000259" key="3">
    <source>
        <dbReference type="PROSITE" id="PS50918"/>
    </source>
</evidence>
<evidence type="ECO:0000259" key="4">
    <source>
        <dbReference type="PROSITE" id="PS51043"/>
    </source>
</evidence>
<evidence type="ECO:0000313" key="6">
    <source>
        <dbReference type="Proteomes" id="UP000472277"/>
    </source>
</evidence>
<protein>
    <submittedName>
        <fullName evidence="5">SEC23 interacting protein</fullName>
    </submittedName>
</protein>
<dbReference type="GeneTree" id="ENSGT00940000156602"/>
<dbReference type="InterPro" id="IPR058055">
    <property type="entry name" value="PA-PLA1"/>
</dbReference>
<sequence length="958" mass="107508">MEDHQIKTLSCPAQSPDLNTIENLWNVIKRKMDGHNHQTKPSCLNFCARSGIKSPNINVKDWWRAYDTADVGEEDSFLGQAFGNAPAAPSTFSYFSSSVNSSDPFASIGHQPACPPPASLSVSSATSGPTSVPSVASMAPTPPVPLINSNPAVPHYTPPPSTVTPPPLQAPDQSYNPYRHTPLSSRAKPYMPASEVQSLFHPPPQQNPYTVGSPAPTFQSAPSTFTKPFPTQIQGPPPMAQHSATAGALVPANQMMQYNVYEAVQPHWFFCKQVESKSAWLPFSILDSIQLEEIYNSVQPDPENVIVCTDGGRYDVQLYDRIRTAVFWEEEPTEVRRCTWFYKGDTDSRFIPYSEEFSEKLEGEYKKAVSTNQWHRRLEFSSGETIVMHNPKVIVQFQPSDMPDEWGTTQDGQTRPRVVKRGIDDDHDEVPDGELPQVDHLVFMVHGIGPVCDLRFRSMVECVDDFRSVSLKLLQSHFKKAQEERVISRVEFLPVQWHTALHGDATGVDKRIKKITLPSTGRLRHFTNETLLDVLFYNSPTYCQTIMDTVALEINRIYALFLQRNPDFTGGISVSGHSLVSHFSLKQVASPAVATPPAAVEEEPKEEGKEFVNLSSALEHLGLSEYQSTLEQEKIDLESFLMCTVEDLKEMSIPLGPRKKIAKFVKERAIKQAAQEKKAAEVKVASQDVVSAQSTEPLPGPGTTKLPVGGTYSSVHVDYNYFDVGTGQVSVVYHTLDFEPVNFFALGSPIGMFLTVRGLKKIEENYQLPTCKGFFNIYHPLDPVAYRIEPMILPDLDLKPVLIPHHKGRKRLHLELKESLSRMGSDLKHGFISSLRSAWQTLNDFARAHTSNAQLAAELAMVANQIEEEEEKHAHIAEHRIVESPELLREEETQMKIGMLNGGNRIDYVLQEKPIESFNEYLFALQSHLCYWESEDTALLLLKEIYMTMEIYPEQILH</sequence>
<dbReference type="Gene3D" id="1.10.150.50">
    <property type="entry name" value="Transcription Factor, Ets-1"/>
    <property type="match status" value="1"/>
</dbReference>
<dbReference type="SMART" id="SM01127">
    <property type="entry name" value="DDHD"/>
    <property type="match status" value="1"/>
</dbReference>
<dbReference type="Gene3D" id="3.30.420.10">
    <property type="entry name" value="Ribonuclease H-like superfamily/Ribonuclease H"/>
    <property type="match status" value="1"/>
</dbReference>
<feature type="domain" description="WWE" evidence="3">
    <location>
        <begin position="254"/>
        <end position="337"/>
    </location>
</feature>
<dbReference type="InterPro" id="IPR004170">
    <property type="entry name" value="WWE_dom"/>
</dbReference>
<gene>
    <name evidence="5" type="primary">SEC23IP</name>
    <name evidence="5" type="synonym">LOC115153005</name>
</gene>
<accession>A0A673Y2S3</accession>
<dbReference type="PROSITE" id="PS51043">
    <property type="entry name" value="DDHD"/>
    <property type="match status" value="1"/>
</dbReference>
<dbReference type="AlphaFoldDB" id="A0A673Y2S3"/>
<reference evidence="5" key="1">
    <citation type="submission" date="2025-08" db="UniProtKB">
        <authorList>
            <consortium name="Ensembl"/>
        </authorList>
    </citation>
    <scope>IDENTIFICATION</scope>
</reference>
<feature type="compositionally biased region" description="Polar residues" evidence="2">
    <location>
        <begin position="216"/>
        <end position="226"/>
    </location>
</feature>
<evidence type="ECO:0000313" key="5">
    <source>
        <dbReference type="Ensembl" id="ENSSTUP00000028825.1"/>
    </source>
</evidence>
<dbReference type="InterPro" id="IPR013761">
    <property type="entry name" value="SAM/pointed_sf"/>
</dbReference>
<dbReference type="GO" id="GO:0004620">
    <property type="term" value="F:phospholipase activity"/>
    <property type="evidence" value="ECO:0007669"/>
    <property type="project" value="TreeGrafter"/>
</dbReference>
<keyword evidence="6" id="KW-1185">Reference proteome</keyword>
<dbReference type="PROSITE" id="PS50918">
    <property type="entry name" value="WWE"/>
    <property type="match status" value="1"/>
</dbReference>
<dbReference type="Proteomes" id="UP000472277">
    <property type="component" value="Chromosome 18"/>
</dbReference>
<dbReference type="GO" id="GO:0030134">
    <property type="term" value="C:COPII-coated ER to Golgi transport vesicle"/>
    <property type="evidence" value="ECO:0007669"/>
    <property type="project" value="TreeGrafter"/>
</dbReference>
<dbReference type="InterPro" id="IPR004177">
    <property type="entry name" value="DDHD_dom"/>
</dbReference>
<dbReference type="PANTHER" id="PTHR23509:SF4">
    <property type="entry name" value="SEC23-INTERACTING PROTEIN"/>
    <property type="match status" value="1"/>
</dbReference>
<evidence type="ECO:0000256" key="2">
    <source>
        <dbReference type="SAM" id="MobiDB-lite"/>
    </source>
</evidence>
<name>A0A673Y2S3_SALTR</name>
<dbReference type="GO" id="GO:0003676">
    <property type="term" value="F:nucleic acid binding"/>
    <property type="evidence" value="ECO:0007669"/>
    <property type="project" value="InterPro"/>
</dbReference>
<dbReference type="GO" id="GO:0046872">
    <property type="term" value="F:metal ion binding"/>
    <property type="evidence" value="ECO:0007669"/>
    <property type="project" value="InterPro"/>
</dbReference>
<dbReference type="SMART" id="SM00454">
    <property type="entry name" value="SAM"/>
    <property type="match status" value="1"/>
</dbReference>
<feature type="domain" description="DDHD" evidence="4">
    <location>
        <begin position="736"/>
        <end position="947"/>
    </location>
</feature>